<keyword evidence="3" id="KW-1185">Reference proteome</keyword>
<organism evidence="2 3">
    <name type="scientific">Flavobacterium defluvii</name>
    <dbReference type="NCBI Taxonomy" id="370979"/>
    <lineage>
        <taxon>Bacteria</taxon>
        <taxon>Pseudomonadati</taxon>
        <taxon>Bacteroidota</taxon>
        <taxon>Flavobacteriia</taxon>
        <taxon>Flavobacteriales</taxon>
        <taxon>Flavobacteriaceae</taxon>
        <taxon>Flavobacterium</taxon>
    </lineage>
</organism>
<feature type="transmembrane region" description="Helical" evidence="1">
    <location>
        <begin position="48"/>
        <end position="64"/>
    </location>
</feature>
<feature type="transmembrane region" description="Helical" evidence="1">
    <location>
        <begin position="20"/>
        <end position="42"/>
    </location>
</feature>
<dbReference type="STRING" id="370979.SAMN05443663_101488"/>
<dbReference type="RefSeq" id="WP_073413007.1">
    <property type="nucleotide sequence ID" value="NZ_FQWC01000001.1"/>
</dbReference>
<dbReference type="Proteomes" id="UP000184071">
    <property type="component" value="Unassembled WGS sequence"/>
</dbReference>
<dbReference type="EMBL" id="FQWC01000001">
    <property type="protein sequence ID" value="SHF91083.1"/>
    <property type="molecule type" value="Genomic_DNA"/>
</dbReference>
<evidence type="ECO:0000256" key="1">
    <source>
        <dbReference type="SAM" id="Phobius"/>
    </source>
</evidence>
<evidence type="ECO:0000313" key="2">
    <source>
        <dbReference type="EMBL" id="SHF91083.1"/>
    </source>
</evidence>
<accession>A0A1M5FHT9</accession>
<protein>
    <submittedName>
        <fullName evidence="2">Uncharacterized protein</fullName>
    </submittedName>
</protein>
<sequence>MKIALTRQPEMKLLPTIKKIKNNPWVGIVVSLAIIIPCLYKILDDVTVLRFEYILLAIAFPVYIRSLKKIFDEILNNTDDFND</sequence>
<keyword evidence="1" id="KW-0812">Transmembrane</keyword>
<reference evidence="3" key="1">
    <citation type="submission" date="2016-11" db="EMBL/GenBank/DDBJ databases">
        <authorList>
            <person name="Varghese N."/>
            <person name="Submissions S."/>
        </authorList>
    </citation>
    <scope>NUCLEOTIDE SEQUENCE [LARGE SCALE GENOMIC DNA]</scope>
    <source>
        <strain evidence="3">DSM 17963</strain>
    </source>
</reference>
<proteinExistence type="predicted"/>
<keyword evidence="1" id="KW-0472">Membrane</keyword>
<gene>
    <name evidence="2" type="ORF">SAMN05443663_101488</name>
</gene>
<dbReference type="AlphaFoldDB" id="A0A1M5FHT9"/>
<evidence type="ECO:0000313" key="3">
    <source>
        <dbReference type="Proteomes" id="UP000184071"/>
    </source>
</evidence>
<dbReference type="OrthoDB" id="1374720at2"/>
<name>A0A1M5FHT9_9FLAO</name>
<keyword evidence="1" id="KW-1133">Transmembrane helix</keyword>